<accession>A0A7J0F3W1</accession>
<feature type="domain" description="Malectin-like" evidence="3">
    <location>
        <begin position="58"/>
        <end position="216"/>
    </location>
</feature>
<proteinExistence type="predicted"/>
<protein>
    <submittedName>
        <fullName evidence="4">Leucine-rich repeat protein kinase family protein</fullName>
    </submittedName>
</protein>
<keyword evidence="4" id="KW-0418">Kinase</keyword>
<organism evidence="4 5">
    <name type="scientific">Actinidia rufa</name>
    <dbReference type="NCBI Taxonomy" id="165716"/>
    <lineage>
        <taxon>Eukaryota</taxon>
        <taxon>Viridiplantae</taxon>
        <taxon>Streptophyta</taxon>
        <taxon>Embryophyta</taxon>
        <taxon>Tracheophyta</taxon>
        <taxon>Spermatophyta</taxon>
        <taxon>Magnoliopsida</taxon>
        <taxon>eudicotyledons</taxon>
        <taxon>Gunneridae</taxon>
        <taxon>Pentapetalae</taxon>
        <taxon>asterids</taxon>
        <taxon>Ericales</taxon>
        <taxon>Actinidiaceae</taxon>
        <taxon>Actinidia</taxon>
    </lineage>
</organism>
<evidence type="ECO:0000313" key="5">
    <source>
        <dbReference type="Proteomes" id="UP000585474"/>
    </source>
</evidence>
<dbReference type="PANTHER" id="PTHR45631:SF68">
    <property type="entry name" value="REPEAT FAMILY PROTEIN, PUTATIVE, EXPRESSED-RELATED"/>
    <property type="match status" value="1"/>
</dbReference>
<dbReference type="GO" id="GO:0016301">
    <property type="term" value="F:kinase activity"/>
    <property type="evidence" value="ECO:0007669"/>
    <property type="project" value="UniProtKB-KW"/>
</dbReference>
<dbReference type="AlphaFoldDB" id="A0A7J0F3W1"/>
<dbReference type="Proteomes" id="UP000585474">
    <property type="component" value="Unassembled WGS sequence"/>
</dbReference>
<evidence type="ECO:0000313" key="4">
    <source>
        <dbReference type="EMBL" id="GFY93360.1"/>
    </source>
</evidence>
<evidence type="ECO:0000256" key="2">
    <source>
        <dbReference type="SAM" id="SignalP"/>
    </source>
</evidence>
<dbReference type="InterPro" id="IPR032675">
    <property type="entry name" value="LRR_dom_sf"/>
</dbReference>
<comment type="caution">
    <text evidence="4">The sequence shown here is derived from an EMBL/GenBank/DDBJ whole genome shotgun (WGS) entry which is preliminary data.</text>
</comment>
<dbReference type="EMBL" id="BJWL01000008">
    <property type="protein sequence ID" value="GFY93360.1"/>
    <property type="molecule type" value="Genomic_DNA"/>
</dbReference>
<keyword evidence="4" id="KW-0808">Transferase</keyword>
<dbReference type="Pfam" id="PF12819">
    <property type="entry name" value="Malectin_like"/>
    <property type="match status" value="1"/>
</dbReference>
<sequence>MEDGLSLLCLFFFLLLFMGASIAQMPGFVSLDCGGTVNFTDDIGLEWTADDQFESQFYLSVSARINFGADSEAPVRYPDDPFDRIWESDLLKKANYLVDVAAGTEKVSTRMPIDVSSSETPPQKVIQTAVVGRNGSLTYRLNLDVVPRFWLGIHLLCRNIEDLIPNQTRKFRLVLPGEPELSKAVVNIQENAQGNYHLGKTSDSSLGPLLNAMEINKYLKRNDGSVDGSIISSIVSFYSSAEWAREGGDPCLPVPWSWVQCNSDPQPRIAKIALSGKNLTGNIPSDLTKFGGLVELWLDGNFADWSHTRFYWMHGLGDHSSREQSIDG</sequence>
<reference evidence="4 5" key="1">
    <citation type="submission" date="2019-07" db="EMBL/GenBank/DDBJ databases">
        <title>De Novo Assembly of kiwifruit Actinidia rufa.</title>
        <authorList>
            <person name="Sugita-Konishi S."/>
            <person name="Sato K."/>
            <person name="Mori E."/>
            <person name="Abe Y."/>
            <person name="Kisaki G."/>
            <person name="Hamano K."/>
            <person name="Suezawa K."/>
            <person name="Otani M."/>
            <person name="Fukuda T."/>
            <person name="Manabe T."/>
            <person name="Gomi K."/>
            <person name="Tabuchi M."/>
            <person name="Akimitsu K."/>
            <person name="Kataoka I."/>
        </authorList>
    </citation>
    <scope>NUCLEOTIDE SEQUENCE [LARGE SCALE GENOMIC DNA]</scope>
    <source>
        <strain evidence="5">cv. Fuchu</strain>
    </source>
</reference>
<dbReference type="InterPro" id="IPR024788">
    <property type="entry name" value="Malectin-like_Carb-bd_dom"/>
</dbReference>
<gene>
    <name evidence="4" type="ORF">Acr_08g0017560</name>
</gene>
<dbReference type="GO" id="GO:0016020">
    <property type="term" value="C:membrane"/>
    <property type="evidence" value="ECO:0007669"/>
    <property type="project" value="UniProtKB-SubCell"/>
</dbReference>
<dbReference type="PANTHER" id="PTHR45631">
    <property type="entry name" value="OS07G0107800 PROTEIN-RELATED"/>
    <property type="match status" value="1"/>
</dbReference>
<evidence type="ECO:0000256" key="1">
    <source>
        <dbReference type="ARBA" id="ARBA00004167"/>
    </source>
</evidence>
<feature type="signal peptide" evidence="2">
    <location>
        <begin position="1"/>
        <end position="23"/>
    </location>
</feature>
<feature type="chain" id="PRO_5029687316" evidence="2">
    <location>
        <begin position="24"/>
        <end position="328"/>
    </location>
</feature>
<keyword evidence="2" id="KW-0732">Signal</keyword>
<dbReference type="Gene3D" id="3.80.10.10">
    <property type="entry name" value="Ribonuclease Inhibitor"/>
    <property type="match status" value="1"/>
</dbReference>
<comment type="subcellular location">
    <subcellularLocation>
        <location evidence="1">Membrane</location>
        <topology evidence="1">Single-pass membrane protein</topology>
    </subcellularLocation>
</comment>
<keyword evidence="5" id="KW-1185">Reference proteome</keyword>
<name>A0A7J0F3W1_9ERIC</name>
<evidence type="ECO:0000259" key="3">
    <source>
        <dbReference type="Pfam" id="PF12819"/>
    </source>
</evidence>
<dbReference type="OrthoDB" id="1682360at2759"/>